<keyword evidence="2" id="KW-0866">Nonsense-mediated mRNA decay</keyword>
<keyword evidence="6" id="KW-1185">Reference proteome</keyword>
<keyword evidence="4" id="KW-1133">Transmembrane helix</keyword>
<dbReference type="SUPFAM" id="SSF52540">
    <property type="entry name" value="P-loop containing nucleoside triphosphate hydrolases"/>
    <property type="match status" value="1"/>
</dbReference>
<evidence type="ECO:0000256" key="1">
    <source>
        <dbReference type="ARBA" id="ARBA00007712"/>
    </source>
</evidence>
<feature type="transmembrane region" description="Helical" evidence="4">
    <location>
        <begin position="221"/>
        <end position="241"/>
    </location>
</feature>
<feature type="compositionally biased region" description="Polar residues" evidence="3">
    <location>
        <begin position="56"/>
        <end position="65"/>
    </location>
</feature>
<reference evidence="5 6" key="1">
    <citation type="submission" date="2016-07" db="EMBL/GenBank/DDBJ databases">
        <title>Pervasive Adenine N6-methylation of Active Genes in Fungi.</title>
        <authorList>
            <consortium name="DOE Joint Genome Institute"/>
            <person name="Mondo S.J."/>
            <person name="Dannebaum R.O."/>
            <person name="Kuo R.C."/>
            <person name="Labutti K."/>
            <person name="Haridas S."/>
            <person name="Kuo A."/>
            <person name="Salamov A."/>
            <person name="Ahrendt S.R."/>
            <person name="Lipzen A."/>
            <person name="Sullivan W."/>
            <person name="Andreopoulos W.B."/>
            <person name="Clum A."/>
            <person name="Lindquist E."/>
            <person name="Daum C."/>
            <person name="Ramamoorthy G.K."/>
            <person name="Gryganskyi A."/>
            <person name="Culley D."/>
            <person name="Magnuson J.K."/>
            <person name="James T.Y."/>
            <person name="O'Malley M.A."/>
            <person name="Stajich J.E."/>
            <person name="Spatafora J.W."/>
            <person name="Visel A."/>
            <person name="Grigoriev I.V."/>
        </authorList>
    </citation>
    <scope>NUCLEOTIDE SEQUENCE [LARGE SCALE GENOMIC DNA]</scope>
    <source>
        <strain evidence="5 6">NRRL 1336</strain>
    </source>
</reference>
<accession>A0A1X2IZE5</accession>
<proteinExistence type="inferred from homology"/>
<evidence type="ECO:0000313" key="6">
    <source>
        <dbReference type="Proteomes" id="UP000193560"/>
    </source>
</evidence>
<dbReference type="InterPro" id="IPR027417">
    <property type="entry name" value="P-loop_NTPase"/>
</dbReference>
<dbReference type="PANTHER" id="PTHR14270:SF0">
    <property type="entry name" value="NONSENSE-MEDIATED MRNA DECAY FACTOR SMG9"/>
    <property type="match status" value="1"/>
</dbReference>
<dbReference type="Proteomes" id="UP000193560">
    <property type="component" value="Unassembled WGS sequence"/>
</dbReference>
<comment type="caution">
    <text evidence="5">The sequence shown here is derived from an EMBL/GenBank/DDBJ whole genome shotgun (WGS) entry which is preliminary data.</text>
</comment>
<feature type="region of interest" description="Disordered" evidence="3">
    <location>
        <begin position="1"/>
        <end position="96"/>
    </location>
</feature>
<evidence type="ECO:0000256" key="4">
    <source>
        <dbReference type="SAM" id="Phobius"/>
    </source>
</evidence>
<dbReference type="PANTHER" id="PTHR14270">
    <property type="entry name" value="NONSENSE-MEDIATED MRNA DECAY FACTOR SMG9"/>
    <property type="match status" value="1"/>
</dbReference>
<evidence type="ECO:0000256" key="3">
    <source>
        <dbReference type="SAM" id="MobiDB-lite"/>
    </source>
</evidence>
<dbReference type="EMBL" id="MCGE01000002">
    <property type="protein sequence ID" value="ORZ24668.1"/>
    <property type="molecule type" value="Genomic_DNA"/>
</dbReference>
<dbReference type="InterPro" id="IPR039177">
    <property type="entry name" value="SMG9"/>
</dbReference>
<keyword evidence="4" id="KW-0472">Membrane</keyword>
<comment type="similarity">
    <text evidence="1">Belongs to the SMG9 family.</text>
</comment>
<dbReference type="OrthoDB" id="79514at2759"/>
<keyword evidence="4" id="KW-0812">Transmembrane</keyword>
<protein>
    <recommendedName>
        <fullName evidence="7">Protein SMG9</fullName>
    </recommendedName>
</protein>
<evidence type="ECO:0000313" key="5">
    <source>
        <dbReference type="EMBL" id="ORZ24668.1"/>
    </source>
</evidence>
<name>A0A1X2IZE5_9FUNG</name>
<gene>
    <name evidence="5" type="ORF">BCR42DRAFT_403419</name>
</gene>
<evidence type="ECO:0008006" key="7">
    <source>
        <dbReference type="Google" id="ProtNLM"/>
    </source>
</evidence>
<dbReference type="GO" id="GO:0000184">
    <property type="term" value="P:nuclear-transcribed mRNA catabolic process, nonsense-mediated decay"/>
    <property type="evidence" value="ECO:0007669"/>
    <property type="project" value="UniProtKB-KW"/>
</dbReference>
<dbReference type="STRING" id="90262.A0A1X2IZE5"/>
<evidence type="ECO:0000256" key="2">
    <source>
        <dbReference type="ARBA" id="ARBA00023161"/>
    </source>
</evidence>
<feature type="compositionally biased region" description="Polar residues" evidence="3">
    <location>
        <begin position="76"/>
        <end position="96"/>
    </location>
</feature>
<sequence>MKSYRKARKDGERNAETSTQAPMILERRERPSITETAKPTLYDPHSPKNGVRVLRSAQQTEQLQKSPRYIARKQATPLSPSSKTEPQAPVSASTQQQQVIPISSYIPFFRRNEQFNLEGITKALTDNPGHFVVGVIGQQGVGKSTLLSSFTERPTDAFPSQPNNLFLSHGHKTSGIDMHICPERMILLDTEPIMCWTVLEKALRHHSTDGLLPDMWLEMDALYNLVFMLSVCNVVIVVSAGTNLDMDLMHCLQRAEMLKFQLPDFPLIPPGNFGQAHHDMNYYPDIVFVCNKCQSDDFTRIRFESVITVLQNSFGKSQLQIRGVGSLGKILPAYKQSNNDRENLNLYFLPYNSQLVSSSTIPTGQVKWTESFELLVTNLRDHIMAAPRRTGKKGQISEREWFRNAVKLYELVRNSEYIADYLKNMRKLRDG</sequence>
<dbReference type="Gene3D" id="3.40.50.300">
    <property type="entry name" value="P-loop containing nucleotide triphosphate hydrolases"/>
    <property type="match status" value="1"/>
</dbReference>
<organism evidence="5 6">
    <name type="scientific">Absidia repens</name>
    <dbReference type="NCBI Taxonomy" id="90262"/>
    <lineage>
        <taxon>Eukaryota</taxon>
        <taxon>Fungi</taxon>
        <taxon>Fungi incertae sedis</taxon>
        <taxon>Mucoromycota</taxon>
        <taxon>Mucoromycotina</taxon>
        <taxon>Mucoromycetes</taxon>
        <taxon>Mucorales</taxon>
        <taxon>Cunninghamellaceae</taxon>
        <taxon>Absidia</taxon>
    </lineage>
</organism>
<dbReference type="AlphaFoldDB" id="A0A1X2IZE5"/>